<reference evidence="3" key="1">
    <citation type="submission" date="2022-07" db="EMBL/GenBank/DDBJ databases">
        <title>Phylogenomic reconstructions and comparative analyses of Kickxellomycotina fungi.</title>
        <authorList>
            <person name="Reynolds N.K."/>
            <person name="Stajich J.E."/>
            <person name="Barry K."/>
            <person name="Grigoriev I.V."/>
            <person name="Crous P."/>
            <person name="Smith M.E."/>
        </authorList>
    </citation>
    <scope>NUCLEOTIDE SEQUENCE</scope>
    <source>
        <strain evidence="3">BCRC 34381</strain>
    </source>
</reference>
<feature type="domain" description="UBL3-like ubiquitin" evidence="2">
    <location>
        <begin position="42"/>
        <end position="143"/>
    </location>
</feature>
<dbReference type="AlphaFoldDB" id="A0A9W8CYV7"/>
<dbReference type="Proteomes" id="UP001143981">
    <property type="component" value="Unassembled WGS sequence"/>
</dbReference>
<feature type="compositionally biased region" description="Low complexity" evidence="1">
    <location>
        <begin position="7"/>
        <end position="32"/>
    </location>
</feature>
<dbReference type="EMBL" id="JANBOI010000498">
    <property type="protein sequence ID" value="KAJ1730126.1"/>
    <property type="molecule type" value="Genomic_DNA"/>
</dbReference>
<dbReference type="InterPro" id="IPR039540">
    <property type="entry name" value="UBL3-like_ubiquitin_dom"/>
</dbReference>
<evidence type="ECO:0000313" key="4">
    <source>
        <dbReference type="Proteomes" id="UP001143981"/>
    </source>
</evidence>
<dbReference type="SUPFAM" id="SSF54236">
    <property type="entry name" value="Ubiquitin-like"/>
    <property type="match status" value="1"/>
</dbReference>
<dbReference type="OrthoDB" id="1043111at2759"/>
<dbReference type="Gene3D" id="3.10.20.90">
    <property type="entry name" value="Phosphatidylinositol 3-kinase Catalytic Subunit, Chain A, domain 1"/>
    <property type="match status" value="1"/>
</dbReference>
<protein>
    <recommendedName>
        <fullName evidence="2">UBL3-like ubiquitin domain-containing protein</fullName>
    </recommendedName>
</protein>
<gene>
    <name evidence="3" type="ORF">LPJ61_003183</name>
</gene>
<organism evidence="3 4">
    <name type="scientific">Coemansia biformis</name>
    <dbReference type="NCBI Taxonomy" id="1286918"/>
    <lineage>
        <taxon>Eukaryota</taxon>
        <taxon>Fungi</taxon>
        <taxon>Fungi incertae sedis</taxon>
        <taxon>Zoopagomycota</taxon>
        <taxon>Kickxellomycotina</taxon>
        <taxon>Kickxellomycetes</taxon>
        <taxon>Kickxellales</taxon>
        <taxon>Kickxellaceae</taxon>
        <taxon>Coemansia</taxon>
    </lineage>
</organism>
<keyword evidence="4" id="KW-1185">Reference proteome</keyword>
<comment type="caution">
    <text evidence="3">The sequence shown here is derived from an EMBL/GenBank/DDBJ whole genome shotgun (WGS) entry which is preliminary data.</text>
</comment>
<feature type="region of interest" description="Disordered" evidence="1">
    <location>
        <begin position="1"/>
        <end position="41"/>
    </location>
</feature>
<accession>A0A9W8CYV7</accession>
<proteinExistence type="predicted"/>
<evidence type="ECO:0000259" key="2">
    <source>
        <dbReference type="Pfam" id="PF13881"/>
    </source>
</evidence>
<name>A0A9W8CYV7_9FUNG</name>
<sequence length="146" mass="15206">MALADTGVAATGQSPAAAGSSSGRASSDSGPATTPADASDDIQLTFLIPSNERHTLALRVGDSVQHAKQTLLDGWPAQFGAAPTALSELKFLYGGSYLDNAATLDAVKRYPDAPTVVHLMISRNKAQDKEACKDIDKTTKCTCIIL</sequence>
<evidence type="ECO:0000256" key="1">
    <source>
        <dbReference type="SAM" id="MobiDB-lite"/>
    </source>
</evidence>
<dbReference type="Pfam" id="PF13881">
    <property type="entry name" value="Rad60-SLD_2"/>
    <property type="match status" value="1"/>
</dbReference>
<evidence type="ECO:0000313" key="3">
    <source>
        <dbReference type="EMBL" id="KAJ1730126.1"/>
    </source>
</evidence>
<dbReference type="InterPro" id="IPR029071">
    <property type="entry name" value="Ubiquitin-like_domsf"/>
</dbReference>